<evidence type="ECO:0000256" key="2">
    <source>
        <dbReference type="ARBA" id="ARBA00006565"/>
    </source>
</evidence>
<keyword evidence="4 6" id="KW-1133">Transmembrane helix</keyword>
<comment type="similarity">
    <text evidence="2">Belongs to the DRAM/TMEM150 family.</text>
</comment>
<dbReference type="Proteomes" id="UP001164746">
    <property type="component" value="Chromosome 4"/>
</dbReference>
<feature type="transmembrane region" description="Helical" evidence="6">
    <location>
        <begin position="23"/>
        <end position="44"/>
    </location>
</feature>
<dbReference type="InterPro" id="IPR050911">
    <property type="entry name" value="DRAM/TMEM150_Autophagy_Mod"/>
</dbReference>
<feature type="transmembrane region" description="Helical" evidence="6">
    <location>
        <begin position="180"/>
        <end position="196"/>
    </location>
</feature>
<dbReference type="Pfam" id="PF10277">
    <property type="entry name" value="Frag1"/>
    <property type="match status" value="1"/>
</dbReference>
<proteinExistence type="inferred from homology"/>
<evidence type="ECO:0000259" key="7">
    <source>
        <dbReference type="Pfam" id="PF10277"/>
    </source>
</evidence>
<keyword evidence="3 6" id="KW-0812">Transmembrane</keyword>
<keyword evidence="9" id="KW-1185">Reference proteome</keyword>
<dbReference type="EMBL" id="CP111015">
    <property type="protein sequence ID" value="WAR01788.1"/>
    <property type="molecule type" value="Genomic_DNA"/>
</dbReference>
<organism evidence="8 9">
    <name type="scientific">Mya arenaria</name>
    <name type="common">Soft-shell clam</name>
    <dbReference type="NCBI Taxonomy" id="6604"/>
    <lineage>
        <taxon>Eukaryota</taxon>
        <taxon>Metazoa</taxon>
        <taxon>Spiralia</taxon>
        <taxon>Lophotrochozoa</taxon>
        <taxon>Mollusca</taxon>
        <taxon>Bivalvia</taxon>
        <taxon>Autobranchia</taxon>
        <taxon>Heteroconchia</taxon>
        <taxon>Euheterodonta</taxon>
        <taxon>Imparidentia</taxon>
        <taxon>Neoheterodontei</taxon>
        <taxon>Myida</taxon>
        <taxon>Myoidea</taxon>
        <taxon>Myidae</taxon>
        <taxon>Mya</taxon>
    </lineage>
</organism>
<keyword evidence="5 6" id="KW-0472">Membrane</keyword>
<feature type="domain" description="CWH43-like N-terminal" evidence="7">
    <location>
        <begin position="23"/>
        <end position="196"/>
    </location>
</feature>
<feature type="transmembrane region" description="Helical" evidence="6">
    <location>
        <begin position="110"/>
        <end position="129"/>
    </location>
</feature>
<sequence>MNQLGASYPEVDKSAGMLETRHHWLPVAMAIYLPVSCFITYSIAVGNGNVEPGFPYISDTGTIPPESCVFGQLMNIGAVLGGIIIYIRYRHIQLHCEQTPGTQGMIRLNTAAYVIGILTVFGVSVVGNFQETNVIVVHLLGATLAFVVGFVYFVLQTIISFKVAALDFKIPGNTVNTRRVRVLLIVLDFIFLLLSIL</sequence>
<protein>
    <submittedName>
        <fullName evidence="8">DRAM2-like protein</fullName>
    </submittedName>
</protein>
<name>A0ABY7DVQ8_MYAAR</name>
<evidence type="ECO:0000256" key="4">
    <source>
        <dbReference type="ARBA" id="ARBA00022989"/>
    </source>
</evidence>
<comment type="subcellular location">
    <subcellularLocation>
        <location evidence="1">Endomembrane system</location>
        <topology evidence="1">Multi-pass membrane protein</topology>
    </subcellularLocation>
</comment>
<evidence type="ECO:0000256" key="6">
    <source>
        <dbReference type="SAM" id="Phobius"/>
    </source>
</evidence>
<dbReference type="InterPro" id="IPR019402">
    <property type="entry name" value="CWH43_N"/>
</dbReference>
<evidence type="ECO:0000256" key="1">
    <source>
        <dbReference type="ARBA" id="ARBA00004127"/>
    </source>
</evidence>
<dbReference type="PANTHER" id="PTHR21324">
    <property type="entry name" value="FASTING-INDUCIBLE INTEGRAL MEMBRANE PROTEIN TM6P1-RELATED"/>
    <property type="match status" value="1"/>
</dbReference>
<accession>A0ABY7DVQ8</accession>
<evidence type="ECO:0000256" key="3">
    <source>
        <dbReference type="ARBA" id="ARBA00022692"/>
    </source>
</evidence>
<evidence type="ECO:0000256" key="5">
    <source>
        <dbReference type="ARBA" id="ARBA00023136"/>
    </source>
</evidence>
<feature type="transmembrane region" description="Helical" evidence="6">
    <location>
        <begin position="69"/>
        <end position="89"/>
    </location>
</feature>
<reference evidence="8" key="1">
    <citation type="submission" date="2022-11" db="EMBL/GenBank/DDBJ databases">
        <title>Centuries of genome instability and evolution in soft-shell clam transmissible cancer (bioRxiv).</title>
        <authorList>
            <person name="Hart S.F.M."/>
            <person name="Yonemitsu M.A."/>
            <person name="Giersch R.M."/>
            <person name="Beal B.F."/>
            <person name="Arriagada G."/>
            <person name="Davis B.W."/>
            <person name="Ostrander E.A."/>
            <person name="Goff S.P."/>
            <person name="Metzger M.J."/>
        </authorList>
    </citation>
    <scope>NUCLEOTIDE SEQUENCE</scope>
    <source>
        <strain evidence="8">MELC-2E11</strain>
        <tissue evidence="8">Siphon/mantle</tissue>
    </source>
</reference>
<evidence type="ECO:0000313" key="9">
    <source>
        <dbReference type="Proteomes" id="UP001164746"/>
    </source>
</evidence>
<dbReference type="PANTHER" id="PTHR21324:SF2">
    <property type="entry name" value="EG:22E5.9 PROTEIN"/>
    <property type="match status" value="1"/>
</dbReference>
<evidence type="ECO:0000313" key="8">
    <source>
        <dbReference type="EMBL" id="WAR01788.1"/>
    </source>
</evidence>
<feature type="transmembrane region" description="Helical" evidence="6">
    <location>
        <begin position="135"/>
        <end position="159"/>
    </location>
</feature>
<gene>
    <name evidence="8" type="ORF">MAR_008346</name>
</gene>